<evidence type="ECO:0000256" key="1">
    <source>
        <dbReference type="PROSITE-ProRule" id="PRU10141"/>
    </source>
</evidence>
<sequence length="555" mass="61371">MSKVVRRPKATKRFEVKVPDPYKFIKTLGQGRFGSVHQVSKTPSDEHFAMKILTFSSESDFEKNKHEISKLEKNQHRNVVGFVEAIEGDHAHFVVLELCSHSLQDEMSENKKLGGKMDVLRVYRVMRDVLDGIASLHSHGEIFGDLKPSNVLIGKDGTAKLGDFGGVMGTGTMKTSNSAENGTIQFWAPEFFKKAARADTQIGSTAGDMWAFGLLLLEILTSRSWIVGNSAAEIEKSQSNPSQRISSAELLRTNRLQSVLGPETPLSRFFAEQLESTRQQLENERSKRTEEPETLIVEKADHENTRNLLKQEQQARKKDQDRIAQLETDLAKAKEELQKSKELKPERSDSRNSEETTLSALPRLYMVAPRAFNMNGTTITRTDDLKDGSGIATLNTVLFEEVLTKDIVSASITLQSLPQQGNTPGIVCFGLMESSSTIYSIGAGLGMTIDNSVAVSHFGILFQKGSPSSSISNHPLESSVGEGGRIRIEINMDSTPRTARFFLNGNPLSKYVSGIPESVRIGVSLHLQGTSIRVDSFTRLSQPTPTTRAAEELKW</sequence>
<dbReference type="InterPro" id="IPR017441">
    <property type="entry name" value="Protein_kinase_ATP_BS"/>
</dbReference>
<dbReference type="Gene3D" id="1.10.510.10">
    <property type="entry name" value="Transferase(Phosphotransferase) domain 1"/>
    <property type="match status" value="1"/>
</dbReference>
<dbReference type="InterPro" id="IPR000719">
    <property type="entry name" value="Prot_kinase_dom"/>
</dbReference>
<dbReference type="SMART" id="SM00220">
    <property type="entry name" value="S_TKc"/>
    <property type="match status" value="1"/>
</dbReference>
<name>A0ABQ9XWZ5_9EUKA</name>
<evidence type="ECO:0000256" key="2">
    <source>
        <dbReference type="SAM" id="MobiDB-lite"/>
    </source>
</evidence>
<keyword evidence="1" id="KW-0067">ATP-binding</keyword>
<accession>A0ABQ9XWZ5</accession>
<evidence type="ECO:0000313" key="5">
    <source>
        <dbReference type="Proteomes" id="UP001281761"/>
    </source>
</evidence>
<dbReference type="Pfam" id="PF00069">
    <property type="entry name" value="Pkinase"/>
    <property type="match status" value="1"/>
</dbReference>
<comment type="caution">
    <text evidence="4">The sequence shown here is derived from an EMBL/GenBank/DDBJ whole genome shotgun (WGS) entry which is preliminary data.</text>
</comment>
<dbReference type="EC" id="2.7.11.1" evidence="4"/>
<dbReference type="SUPFAM" id="SSF56112">
    <property type="entry name" value="Protein kinase-like (PK-like)"/>
    <property type="match status" value="1"/>
</dbReference>
<feature type="binding site" evidence="1">
    <location>
        <position position="51"/>
    </location>
    <ligand>
        <name>ATP</name>
        <dbReference type="ChEBI" id="CHEBI:30616"/>
    </ligand>
</feature>
<dbReference type="PANTHER" id="PTHR44167">
    <property type="entry name" value="OVARIAN-SPECIFIC SERINE/THREONINE-PROTEIN KINASE LOK-RELATED"/>
    <property type="match status" value="1"/>
</dbReference>
<organism evidence="4 5">
    <name type="scientific">Blattamonas nauphoetae</name>
    <dbReference type="NCBI Taxonomy" id="2049346"/>
    <lineage>
        <taxon>Eukaryota</taxon>
        <taxon>Metamonada</taxon>
        <taxon>Preaxostyla</taxon>
        <taxon>Oxymonadida</taxon>
        <taxon>Blattamonas</taxon>
    </lineage>
</organism>
<reference evidence="4 5" key="1">
    <citation type="journal article" date="2022" name="bioRxiv">
        <title>Genomics of Preaxostyla Flagellates Illuminates Evolutionary Transitions and the Path Towards Mitochondrial Loss.</title>
        <authorList>
            <person name="Novak L.V.F."/>
            <person name="Treitli S.C."/>
            <person name="Pyrih J."/>
            <person name="Halakuc P."/>
            <person name="Pipaliya S.V."/>
            <person name="Vacek V."/>
            <person name="Brzon O."/>
            <person name="Soukal P."/>
            <person name="Eme L."/>
            <person name="Dacks J.B."/>
            <person name="Karnkowska A."/>
            <person name="Elias M."/>
            <person name="Hampl V."/>
        </authorList>
    </citation>
    <scope>NUCLEOTIDE SEQUENCE [LARGE SCALE GENOMIC DNA]</scope>
    <source>
        <strain evidence="4">NAU3</strain>
        <tissue evidence="4">Gut</tissue>
    </source>
</reference>
<dbReference type="CDD" id="cd00180">
    <property type="entry name" value="PKc"/>
    <property type="match status" value="1"/>
</dbReference>
<keyword evidence="1" id="KW-0547">Nucleotide-binding</keyword>
<dbReference type="GO" id="GO:0004674">
    <property type="term" value="F:protein serine/threonine kinase activity"/>
    <property type="evidence" value="ECO:0007669"/>
    <property type="project" value="UniProtKB-EC"/>
</dbReference>
<evidence type="ECO:0000313" key="4">
    <source>
        <dbReference type="EMBL" id="KAK2956003.1"/>
    </source>
</evidence>
<feature type="domain" description="Protein kinase" evidence="3">
    <location>
        <begin position="22"/>
        <end position="305"/>
    </location>
</feature>
<keyword evidence="5" id="KW-1185">Reference proteome</keyword>
<dbReference type="InterPro" id="IPR011009">
    <property type="entry name" value="Kinase-like_dom_sf"/>
</dbReference>
<feature type="compositionally biased region" description="Basic and acidic residues" evidence="2">
    <location>
        <begin position="335"/>
        <end position="354"/>
    </location>
</feature>
<keyword evidence="4" id="KW-0418">Kinase</keyword>
<dbReference type="PROSITE" id="PS50011">
    <property type="entry name" value="PROTEIN_KINASE_DOM"/>
    <property type="match status" value="1"/>
</dbReference>
<proteinExistence type="predicted"/>
<protein>
    <submittedName>
        <fullName evidence="4">Membrane-associated tyrosine- and threonine-specific cdc2-inhibitory kinase</fullName>
        <ecNumber evidence="4">2.7.11.1</ecNumber>
    </submittedName>
</protein>
<gene>
    <name evidence="4" type="ORF">BLNAU_8979</name>
</gene>
<feature type="region of interest" description="Disordered" evidence="2">
    <location>
        <begin position="335"/>
        <end position="360"/>
    </location>
</feature>
<dbReference type="PROSITE" id="PS00107">
    <property type="entry name" value="PROTEIN_KINASE_ATP"/>
    <property type="match status" value="1"/>
</dbReference>
<dbReference type="EMBL" id="JARBJD010000060">
    <property type="protein sequence ID" value="KAK2956003.1"/>
    <property type="molecule type" value="Genomic_DNA"/>
</dbReference>
<dbReference type="Proteomes" id="UP001281761">
    <property type="component" value="Unassembled WGS sequence"/>
</dbReference>
<evidence type="ECO:0000259" key="3">
    <source>
        <dbReference type="PROSITE" id="PS50011"/>
    </source>
</evidence>
<keyword evidence="4" id="KW-0808">Transferase</keyword>
<dbReference type="PANTHER" id="PTHR44167:SF18">
    <property type="entry name" value="PROTEIN KINASE DOMAIN-CONTAINING PROTEIN"/>
    <property type="match status" value="1"/>
</dbReference>